<dbReference type="GO" id="GO:0000902">
    <property type="term" value="P:cell morphogenesis"/>
    <property type="evidence" value="ECO:0007669"/>
    <property type="project" value="InterPro"/>
</dbReference>
<dbReference type="Pfam" id="PF19421">
    <property type="entry name" value="Fry_C"/>
    <property type="match status" value="1"/>
</dbReference>
<feature type="compositionally biased region" description="Low complexity" evidence="1">
    <location>
        <begin position="292"/>
        <end position="301"/>
    </location>
</feature>
<keyword evidence="3" id="KW-1185">Reference proteome</keyword>
<dbReference type="InterPro" id="IPR045842">
    <property type="entry name" value="Fry_C"/>
</dbReference>
<feature type="domain" description="Protein furry C-terminal" evidence="2">
    <location>
        <begin position="152"/>
        <end position="269"/>
    </location>
</feature>
<organism evidence="3 4">
    <name type="scientific">Elaeophora elaphi</name>
    <dbReference type="NCBI Taxonomy" id="1147741"/>
    <lineage>
        <taxon>Eukaryota</taxon>
        <taxon>Metazoa</taxon>
        <taxon>Ecdysozoa</taxon>
        <taxon>Nematoda</taxon>
        <taxon>Chromadorea</taxon>
        <taxon>Rhabditida</taxon>
        <taxon>Spirurina</taxon>
        <taxon>Spiruromorpha</taxon>
        <taxon>Filarioidea</taxon>
        <taxon>Onchocercidae</taxon>
        <taxon>Elaeophora</taxon>
    </lineage>
</organism>
<protein>
    <submittedName>
        <fullName evidence="4">Fry_C domain-containing protein</fullName>
    </submittedName>
</protein>
<sequence length="456" mass="51188">MQSEILVFRTTQLVLRALSFILRKRLDQITHPPTYYSSSGAYFSLYHKIISPNIIRITEELKLSSSAHVKVVRVVSKHIQGPNWKDASRILKCFVQYDSVAIDGHISDGPESDEVAQPEGLQLEVPLRGCILSSPSTVHKSTPETTSLRKHTVCNQTKVRERLISLLNASGLRVGLPKSASVIFSQSLHNISYEPPNSNSTSTERISPSYVGDGESASSVVIDQSVTNSFPRVFREFDFLEAEHDTVSESTESCFNWLSTIRPHSISKVGINVEEQYPDDECTEIAGDQRPSSAASDSLEVSSERTPLESGVRSETVSEEESCEEELEDEFAVDDEKLRQNGRCVFVSRIYSIHSVASVENIPLKRPPLFLQCNHHASAQGEHQWLSSFADLSVDESGDLTAHATLLFTQLYRVSCLLEFLLRRQKTSLIFKQFSLNKKVLRHLEIGNTWIYNKNQ</sequence>
<dbReference type="Proteomes" id="UP000050640">
    <property type="component" value="Unplaced"/>
</dbReference>
<name>A0A0R3RWW3_9BILA</name>
<evidence type="ECO:0000256" key="1">
    <source>
        <dbReference type="SAM" id="MobiDB-lite"/>
    </source>
</evidence>
<dbReference type="STRING" id="1147741.A0A0R3RWW3"/>
<dbReference type="AlphaFoldDB" id="A0A0R3RWW3"/>
<evidence type="ECO:0000259" key="2">
    <source>
        <dbReference type="Pfam" id="PF19421"/>
    </source>
</evidence>
<proteinExistence type="predicted"/>
<dbReference type="GO" id="GO:0005938">
    <property type="term" value="C:cell cortex"/>
    <property type="evidence" value="ECO:0007669"/>
    <property type="project" value="TreeGrafter"/>
</dbReference>
<dbReference type="InterPro" id="IPR039867">
    <property type="entry name" value="Furry/Tao3/Mor2"/>
</dbReference>
<reference evidence="4" key="1">
    <citation type="submission" date="2017-02" db="UniProtKB">
        <authorList>
            <consortium name="WormBaseParasite"/>
        </authorList>
    </citation>
    <scope>IDENTIFICATION</scope>
</reference>
<feature type="region of interest" description="Disordered" evidence="1">
    <location>
        <begin position="287"/>
        <end position="321"/>
    </location>
</feature>
<dbReference type="PANTHER" id="PTHR12295:SF30">
    <property type="entry name" value="PROTEIN FURRY"/>
    <property type="match status" value="1"/>
</dbReference>
<dbReference type="PANTHER" id="PTHR12295">
    <property type="entry name" value="FURRY-RELATED"/>
    <property type="match status" value="1"/>
</dbReference>
<dbReference type="WBParaSite" id="EEL_0000667901-mRNA-1">
    <property type="protein sequence ID" value="EEL_0000667901-mRNA-1"/>
    <property type="gene ID" value="EEL_0000667901"/>
</dbReference>
<accession>A0A0R3RWW3</accession>
<dbReference type="GO" id="GO:0031175">
    <property type="term" value="P:neuron projection development"/>
    <property type="evidence" value="ECO:0007669"/>
    <property type="project" value="TreeGrafter"/>
</dbReference>
<evidence type="ECO:0000313" key="3">
    <source>
        <dbReference type="Proteomes" id="UP000050640"/>
    </source>
</evidence>
<dbReference type="GO" id="GO:0030427">
    <property type="term" value="C:site of polarized growth"/>
    <property type="evidence" value="ECO:0007669"/>
    <property type="project" value="TreeGrafter"/>
</dbReference>
<evidence type="ECO:0000313" key="4">
    <source>
        <dbReference type="WBParaSite" id="EEL_0000667901-mRNA-1"/>
    </source>
</evidence>